<gene>
    <name evidence="1" type="ORF">PsorP6_015533</name>
</gene>
<dbReference type="Proteomes" id="UP001163321">
    <property type="component" value="Chromosome 10"/>
</dbReference>
<dbReference type="EMBL" id="CM047589">
    <property type="protein sequence ID" value="KAI9920178.1"/>
    <property type="molecule type" value="Genomic_DNA"/>
</dbReference>
<proteinExistence type="predicted"/>
<accession>A0ACC0WQK4</accession>
<keyword evidence="2" id="KW-1185">Reference proteome</keyword>
<evidence type="ECO:0000313" key="2">
    <source>
        <dbReference type="Proteomes" id="UP001163321"/>
    </source>
</evidence>
<comment type="caution">
    <text evidence="1">The sequence shown here is derived from an EMBL/GenBank/DDBJ whole genome shotgun (WGS) entry which is preliminary data.</text>
</comment>
<reference evidence="1 2" key="1">
    <citation type="journal article" date="2022" name="bioRxiv">
        <title>The genome of the oomycete Peronosclerospora sorghi, a cosmopolitan pathogen of maize and sorghum, is inflated with dispersed pseudogenes.</title>
        <authorList>
            <person name="Fletcher K."/>
            <person name="Martin F."/>
            <person name="Isakeit T."/>
            <person name="Cavanaugh K."/>
            <person name="Magill C."/>
            <person name="Michelmore R."/>
        </authorList>
    </citation>
    <scope>NUCLEOTIDE SEQUENCE [LARGE SCALE GENOMIC DNA]</scope>
    <source>
        <strain evidence="1">P6</strain>
    </source>
</reference>
<organism evidence="1 2">
    <name type="scientific">Peronosclerospora sorghi</name>
    <dbReference type="NCBI Taxonomy" id="230839"/>
    <lineage>
        <taxon>Eukaryota</taxon>
        <taxon>Sar</taxon>
        <taxon>Stramenopiles</taxon>
        <taxon>Oomycota</taxon>
        <taxon>Peronosporomycetes</taxon>
        <taxon>Peronosporales</taxon>
        <taxon>Peronosporaceae</taxon>
        <taxon>Peronosclerospora</taxon>
    </lineage>
</organism>
<protein>
    <submittedName>
        <fullName evidence="1">Uncharacterized protein</fullName>
    </submittedName>
</protein>
<evidence type="ECO:0000313" key="1">
    <source>
        <dbReference type="EMBL" id="KAI9920178.1"/>
    </source>
</evidence>
<name>A0ACC0WQK4_9STRA</name>
<sequence>MRQLYFVVVLIVTIGAYFSPVSGAARRAQDSGPETATTRHRHLRDRDQDARSETKMTDTDNQERHGIFSWFRGASKASEASEKKSIFDKIMCGGHSHCDGHGHGHGHGKSHAHTHAAHASENEAAVKVAKAIAHDKDLLSATKEFKDHPTDKTKASFLQRLKLAVVGEKGSSKRRFMTIAGVIFAAYVLVVTLTFLFSLVH</sequence>